<dbReference type="GO" id="GO:0047992">
    <property type="term" value="F:hydroxylysine kinase activity"/>
    <property type="evidence" value="ECO:0007669"/>
    <property type="project" value="UniProtKB-EC"/>
</dbReference>
<dbReference type="SUPFAM" id="SSF56112">
    <property type="entry name" value="Protein kinase-like (PK-like)"/>
    <property type="match status" value="1"/>
</dbReference>
<accession>A0A846XCB6</accession>
<dbReference type="Proteomes" id="UP000565715">
    <property type="component" value="Unassembled WGS sequence"/>
</dbReference>
<gene>
    <name evidence="10" type="ORF">HGA13_08165</name>
</gene>
<keyword evidence="4" id="KW-0418">Kinase</keyword>
<dbReference type="RefSeq" id="WP_068048328.1">
    <property type="nucleotide sequence ID" value="NZ_JAAXOO010000002.1"/>
</dbReference>
<comment type="function">
    <text evidence="6">Catalyzes the GTP-dependent phosphorylation of 5-hydroxy-L-lysine.</text>
</comment>
<dbReference type="GO" id="GO:0005737">
    <property type="term" value="C:cytoplasm"/>
    <property type="evidence" value="ECO:0007669"/>
    <property type="project" value="UniProtKB-SubCell"/>
</dbReference>
<dbReference type="Gene3D" id="3.90.1200.10">
    <property type="match status" value="1"/>
</dbReference>
<proteinExistence type="predicted"/>
<keyword evidence="11" id="KW-1185">Reference proteome</keyword>
<dbReference type="InterPro" id="IPR011009">
    <property type="entry name" value="Kinase-like_dom_sf"/>
</dbReference>
<dbReference type="PANTHER" id="PTHR21064:SF1">
    <property type="entry name" value="HYDROXYLYSINE KINASE"/>
    <property type="match status" value="1"/>
</dbReference>
<dbReference type="EC" id="2.7.1.81" evidence="7"/>
<keyword evidence="3 10" id="KW-0808">Transferase</keyword>
<evidence type="ECO:0000256" key="3">
    <source>
        <dbReference type="ARBA" id="ARBA00022679"/>
    </source>
</evidence>
<reference evidence="10 11" key="1">
    <citation type="submission" date="2020-04" db="EMBL/GenBank/DDBJ databases">
        <title>MicrobeNet Type strains.</title>
        <authorList>
            <person name="Nicholson A.C."/>
        </authorList>
    </citation>
    <scope>NUCLEOTIDE SEQUENCE [LARGE SCALE GENOMIC DNA]</scope>
    <source>
        <strain evidence="10 11">DSM 45078</strain>
    </source>
</reference>
<comment type="caution">
    <text evidence="10">The sequence shown here is derived from an EMBL/GenBank/DDBJ whole genome shotgun (WGS) entry which is preliminary data.</text>
</comment>
<dbReference type="EMBL" id="JAAXOO010000002">
    <property type="protein sequence ID" value="NKY33045.1"/>
    <property type="molecule type" value="Genomic_DNA"/>
</dbReference>
<dbReference type="InterPro" id="IPR050249">
    <property type="entry name" value="Pseudomonas-type_ThrB"/>
</dbReference>
<dbReference type="PANTHER" id="PTHR21064">
    <property type="entry name" value="AMINOGLYCOSIDE PHOSPHOTRANSFERASE DOMAIN-CONTAINING PROTEIN-RELATED"/>
    <property type="match status" value="1"/>
</dbReference>
<evidence type="ECO:0000256" key="2">
    <source>
        <dbReference type="ARBA" id="ARBA00022490"/>
    </source>
</evidence>
<evidence type="ECO:0000256" key="6">
    <source>
        <dbReference type="ARBA" id="ARBA00037368"/>
    </source>
</evidence>
<evidence type="ECO:0000313" key="10">
    <source>
        <dbReference type="EMBL" id="NKY33045.1"/>
    </source>
</evidence>
<comment type="catalytic activity">
    <reaction evidence="5">
        <text>(5R)-5-hydroxy-L-lysine + GTP = (5R)-5-phosphooxy-L-lysine + GDP + H(+)</text>
        <dbReference type="Rhea" id="RHEA:19049"/>
        <dbReference type="ChEBI" id="CHEBI:15378"/>
        <dbReference type="ChEBI" id="CHEBI:37565"/>
        <dbReference type="ChEBI" id="CHEBI:57882"/>
        <dbReference type="ChEBI" id="CHEBI:58189"/>
        <dbReference type="ChEBI" id="CHEBI:58357"/>
        <dbReference type="EC" id="2.7.1.81"/>
    </reaction>
</comment>
<evidence type="ECO:0000256" key="5">
    <source>
        <dbReference type="ARBA" id="ARBA00036820"/>
    </source>
</evidence>
<dbReference type="Pfam" id="PF01636">
    <property type="entry name" value="APH"/>
    <property type="match status" value="1"/>
</dbReference>
<evidence type="ECO:0000256" key="8">
    <source>
        <dbReference type="ARBA" id="ARBA00040505"/>
    </source>
</evidence>
<evidence type="ECO:0000259" key="9">
    <source>
        <dbReference type="Pfam" id="PF01636"/>
    </source>
</evidence>
<protein>
    <recommendedName>
        <fullName evidence="8">Hydroxylysine kinase</fullName>
        <ecNumber evidence="7">2.7.1.81</ecNumber>
    </recommendedName>
</protein>
<name>A0A846XCB6_9NOCA</name>
<evidence type="ECO:0000313" key="11">
    <source>
        <dbReference type="Proteomes" id="UP000565715"/>
    </source>
</evidence>
<evidence type="ECO:0000256" key="1">
    <source>
        <dbReference type="ARBA" id="ARBA00004496"/>
    </source>
</evidence>
<evidence type="ECO:0000256" key="4">
    <source>
        <dbReference type="ARBA" id="ARBA00022777"/>
    </source>
</evidence>
<comment type="subcellular location">
    <subcellularLocation>
        <location evidence="1">Cytoplasm</location>
    </subcellularLocation>
</comment>
<feature type="domain" description="Aminoglycoside phosphotransferase" evidence="9">
    <location>
        <begin position="31"/>
        <end position="262"/>
    </location>
</feature>
<dbReference type="InterPro" id="IPR002575">
    <property type="entry name" value="Aminoglycoside_PTrfase"/>
</dbReference>
<organism evidence="10 11">
    <name type="scientific">Nocardia speluncae</name>
    <dbReference type="NCBI Taxonomy" id="419477"/>
    <lineage>
        <taxon>Bacteria</taxon>
        <taxon>Bacillati</taxon>
        <taxon>Actinomycetota</taxon>
        <taxon>Actinomycetes</taxon>
        <taxon>Mycobacteriales</taxon>
        <taxon>Nocardiaceae</taxon>
        <taxon>Nocardia</taxon>
    </lineage>
</organism>
<keyword evidence="2" id="KW-0963">Cytoplasm</keyword>
<dbReference type="AlphaFoldDB" id="A0A846XCB6"/>
<evidence type="ECO:0000256" key="7">
    <source>
        <dbReference type="ARBA" id="ARBA00038873"/>
    </source>
</evidence>
<sequence length="338" mass="36261">MDRQLTELPGVPEHELAEYLRVRYAIDVALTRLGSERDETYRASGTSAADLIVKVCAPGEPRAIVELQLAVTDYLTRATTVPVPVAVPTPAGETITRWERPGGGPDRLVYVISCLPGAGLAEQRLSPEQTERVGTVHGEVTAALADFRHPAAARRLLWDLSGLPELADSITPPRSQAQLATQVVGHFTSVVRPVAEGGARQVVHGDYSVHNVLANPAAPGFVTGVIDFGDVHIAPVLYDLAVAVANLLDHRLTDPWTSASAHVRGFLGVYDVAPAQLRTLAAAAAARCVQRALISQWRATVDPTRAAYAEQHSRHDWVRAEAAIQTLDTGTEHFLAAT</sequence>